<name>A0A9P5ZAU5_9AGAR</name>
<feature type="region of interest" description="Disordered" evidence="1">
    <location>
        <begin position="68"/>
        <end position="137"/>
    </location>
</feature>
<feature type="signal peptide" evidence="3">
    <location>
        <begin position="1"/>
        <end position="29"/>
    </location>
</feature>
<reference evidence="4" key="1">
    <citation type="submission" date="2020-11" db="EMBL/GenBank/DDBJ databases">
        <authorList>
            <consortium name="DOE Joint Genome Institute"/>
            <person name="Ahrendt S."/>
            <person name="Riley R."/>
            <person name="Andreopoulos W."/>
            <person name="Labutti K."/>
            <person name="Pangilinan J."/>
            <person name="Ruiz-Duenas F.J."/>
            <person name="Barrasa J.M."/>
            <person name="Sanchez-Garcia M."/>
            <person name="Camarero S."/>
            <person name="Miyauchi S."/>
            <person name="Serrano A."/>
            <person name="Linde D."/>
            <person name="Babiker R."/>
            <person name="Drula E."/>
            <person name="Ayuso-Fernandez I."/>
            <person name="Pacheco R."/>
            <person name="Padilla G."/>
            <person name="Ferreira P."/>
            <person name="Barriuso J."/>
            <person name="Kellner H."/>
            <person name="Castanera R."/>
            <person name="Alfaro M."/>
            <person name="Ramirez L."/>
            <person name="Pisabarro A.G."/>
            <person name="Kuo A."/>
            <person name="Tritt A."/>
            <person name="Lipzen A."/>
            <person name="He G."/>
            <person name="Yan M."/>
            <person name="Ng V."/>
            <person name="Cullen D."/>
            <person name="Martin F."/>
            <person name="Rosso M.-N."/>
            <person name="Henrissat B."/>
            <person name="Hibbett D."/>
            <person name="Martinez A.T."/>
            <person name="Grigoriev I.V."/>
        </authorList>
    </citation>
    <scope>NUCLEOTIDE SEQUENCE</scope>
    <source>
        <strain evidence="4">CIRM-BRFM 674</strain>
    </source>
</reference>
<feature type="transmembrane region" description="Helical" evidence="2">
    <location>
        <begin position="268"/>
        <end position="291"/>
    </location>
</feature>
<keyword evidence="2" id="KW-0812">Transmembrane</keyword>
<feature type="chain" id="PRO_5040175126" evidence="3">
    <location>
        <begin position="30"/>
        <end position="493"/>
    </location>
</feature>
<dbReference type="Gene3D" id="2.60.120.260">
    <property type="entry name" value="Galactose-binding domain-like"/>
    <property type="match status" value="1"/>
</dbReference>
<evidence type="ECO:0000256" key="1">
    <source>
        <dbReference type="SAM" id="MobiDB-lite"/>
    </source>
</evidence>
<sequence length="493" mass="51869">MPHTIRLRALLRFTIVLACWLQVQQSVLAAQNVTVQDTDSAIDYQPPESWLPSTSLCSTCLNPGTSTSFHEAIHPPAGGPDADDLPTTSSTSHNASPTSGSPSLTSDSDSGSHKSSSGKNSKRAVVRPVIPRLDPDDAGFVDPTVSMAFNFTGTAVYLFATQPPNVTNANETSSNMNLTFFVDNAMSKSILSNSPSSNYLSGQLVFSKTDLAEGPHELLVQVGQNSTFIFESLIYTTEVQANSSTSPQSSPSPSVDPMKEKKHDVATFGAAVGGSVGVLALFSLGLALSIIRRRHLAALRERRDHESLYTNASDDSPRMYGPAPFVPRYFPDTVIPTEPPTYMAALATNANNSTLLASLSPEAFGSTPRSYADIPPSIPPPPLDETLMIPPPPPFPIAMTTPPLAPASSTIESSSSSSSEEVVGSGTSSHSTTSVGTDSLGSAPAPELVPLLQPAAVADTRPRSRASARSVADIQTSTTTPVTEATNLREDVS</sequence>
<feature type="compositionally biased region" description="Low complexity" evidence="1">
    <location>
        <begin position="397"/>
        <end position="439"/>
    </location>
</feature>
<proteinExistence type="predicted"/>
<dbReference type="OrthoDB" id="3265715at2759"/>
<gene>
    <name evidence="4" type="ORF">BDN70DRAFT_890666</name>
</gene>
<comment type="caution">
    <text evidence="4">The sequence shown here is derived from an EMBL/GenBank/DDBJ whole genome shotgun (WGS) entry which is preliminary data.</text>
</comment>
<evidence type="ECO:0000313" key="5">
    <source>
        <dbReference type="Proteomes" id="UP000807469"/>
    </source>
</evidence>
<evidence type="ECO:0000256" key="3">
    <source>
        <dbReference type="SAM" id="SignalP"/>
    </source>
</evidence>
<feature type="compositionally biased region" description="Polar residues" evidence="1">
    <location>
        <begin position="86"/>
        <end position="95"/>
    </location>
</feature>
<keyword evidence="2" id="KW-1133">Transmembrane helix</keyword>
<keyword evidence="2" id="KW-0472">Membrane</keyword>
<organism evidence="4 5">
    <name type="scientific">Pholiota conissans</name>
    <dbReference type="NCBI Taxonomy" id="109636"/>
    <lineage>
        <taxon>Eukaryota</taxon>
        <taxon>Fungi</taxon>
        <taxon>Dikarya</taxon>
        <taxon>Basidiomycota</taxon>
        <taxon>Agaricomycotina</taxon>
        <taxon>Agaricomycetes</taxon>
        <taxon>Agaricomycetidae</taxon>
        <taxon>Agaricales</taxon>
        <taxon>Agaricineae</taxon>
        <taxon>Strophariaceae</taxon>
        <taxon>Pholiota</taxon>
    </lineage>
</organism>
<feature type="compositionally biased region" description="Low complexity" evidence="1">
    <location>
        <begin position="96"/>
        <end position="119"/>
    </location>
</feature>
<protein>
    <submittedName>
        <fullName evidence="4">Uncharacterized protein</fullName>
    </submittedName>
</protein>
<evidence type="ECO:0000313" key="4">
    <source>
        <dbReference type="EMBL" id="KAF9484812.1"/>
    </source>
</evidence>
<keyword evidence="3" id="KW-0732">Signal</keyword>
<feature type="region of interest" description="Disordered" evidence="1">
    <location>
        <begin position="396"/>
        <end position="493"/>
    </location>
</feature>
<dbReference type="Proteomes" id="UP000807469">
    <property type="component" value="Unassembled WGS sequence"/>
</dbReference>
<accession>A0A9P5ZAU5</accession>
<feature type="compositionally biased region" description="Polar residues" evidence="1">
    <location>
        <begin position="473"/>
        <end position="486"/>
    </location>
</feature>
<evidence type="ECO:0000256" key="2">
    <source>
        <dbReference type="SAM" id="Phobius"/>
    </source>
</evidence>
<feature type="region of interest" description="Disordered" evidence="1">
    <location>
        <begin position="241"/>
        <end position="260"/>
    </location>
</feature>
<dbReference type="AlphaFoldDB" id="A0A9P5ZAU5"/>
<keyword evidence="5" id="KW-1185">Reference proteome</keyword>
<feature type="compositionally biased region" description="Low complexity" evidence="1">
    <location>
        <begin position="243"/>
        <end position="253"/>
    </location>
</feature>
<dbReference type="EMBL" id="MU155140">
    <property type="protein sequence ID" value="KAF9484812.1"/>
    <property type="molecule type" value="Genomic_DNA"/>
</dbReference>